<gene>
    <name evidence="3" type="ORF">OAory_01023310</name>
</gene>
<dbReference type="Proteomes" id="UP000190312">
    <property type="component" value="Unassembled WGS sequence"/>
</dbReference>
<feature type="domain" description="CMP/dCMP-type deaminase" evidence="2">
    <location>
        <begin position="4"/>
        <end position="114"/>
    </location>
</feature>
<comment type="caution">
    <text evidence="3">The sequence shown here is derived from an EMBL/GenBank/DDBJ whole genome shotgun (WGS) entry which is preliminary data.</text>
</comment>
<dbReference type="GO" id="GO:0002100">
    <property type="term" value="P:tRNA wobble adenosine to inosine editing"/>
    <property type="evidence" value="ECO:0007669"/>
    <property type="project" value="InterPro"/>
</dbReference>
<dbReference type="EMBL" id="MKZY01000001">
    <property type="protein sequence ID" value="OOO13736.1"/>
    <property type="molecule type" value="Genomic_DNA"/>
</dbReference>
<dbReference type="PANTHER" id="PTHR11079:SF179">
    <property type="entry name" value="TRNA(ADENINE(34)) DEAMINASE, CHLOROPLASTIC"/>
    <property type="match status" value="1"/>
</dbReference>
<dbReference type="Pfam" id="PF14437">
    <property type="entry name" value="MafB19-deam"/>
    <property type="match status" value="1"/>
</dbReference>
<dbReference type="InterPro" id="IPR016193">
    <property type="entry name" value="Cytidine_deaminase-like"/>
</dbReference>
<accession>A0A1S9DXW5</accession>
<feature type="region of interest" description="Disordered" evidence="1">
    <location>
        <begin position="265"/>
        <end position="291"/>
    </location>
</feature>
<organism evidence="3 4">
    <name type="scientific">Aspergillus oryzae</name>
    <name type="common">Yellow koji mold</name>
    <dbReference type="NCBI Taxonomy" id="5062"/>
    <lineage>
        <taxon>Eukaryota</taxon>
        <taxon>Fungi</taxon>
        <taxon>Dikarya</taxon>
        <taxon>Ascomycota</taxon>
        <taxon>Pezizomycotina</taxon>
        <taxon>Eurotiomycetes</taxon>
        <taxon>Eurotiomycetidae</taxon>
        <taxon>Eurotiales</taxon>
        <taxon>Aspergillaceae</taxon>
        <taxon>Aspergillus</taxon>
        <taxon>Aspergillus subgen. Circumdati</taxon>
    </lineage>
</organism>
<dbReference type="PANTHER" id="PTHR11079">
    <property type="entry name" value="CYTOSINE DEAMINASE FAMILY MEMBER"/>
    <property type="match status" value="1"/>
</dbReference>
<dbReference type="CDD" id="cd01285">
    <property type="entry name" value="nucleoside_deaminase"/>
    <property type="match status" value="1"/>
</dbReference>
<protein>
    <submittedName>
        <fullName evidence="3">CMP/dCMP deaminase zinc-binding protein</fullName>
    </submittedName>
</protein>
<evidence type="ECO:0000313" key="3">
    <source>
        <dbReference type="EMBL" id="OOO13736.1"/>
    </source>
</evidence>
<dbReference type="AlphaFoldDB" id="A0A1S9DXW5"/>
<evidence type="ECO:0000313" key="4">
    <source>
        <dbReference type="Proteomes" id="UP000190312"/>
    </source>
</evidence>
<dbReference type="SUPFAM" id="SSF53927">
    <property type="entry name" value="Cytidine deaminase-like"/>
    <property type="match status" value="1"/>
</dbReference>
<evidence type="ECO:0000259" key="2">
    <source>
        <dbReference type="PROSITE" id="PS51747"/>
    </source>
</evidence>
<dbReference type="InterPro" id="IPR002125">
    <property type="entry name" value="CMP_dCMP_dom"/>
</dbReference>
<reference evidence="3 4" key="1">
    <citation type="submission" date="2016-10" db="EMBL/GenBank/DDBJ databases">
        <title>Genome sequencing of Aspergillus oryzae BCC7051.</title>
        <authorList>
            <person name="Thammarongtham C."/>
            <person name="Vorapreeda T."/>
            <person name="Nookaew I."/>
            <person name="Srisuk T."/>
            <person name="Land M."/>
            <person name="Jeennor S."/>
            <person name="Laoteng K."/>
        </authorList>
    </citation>
    <scope>NUCLEOTIDE SEQUENCE [LARGE SCALE GENOMIC DNA]</scope>
    <source>
        <strain evidence="3 4">BCC7051</strain>
    </source>
</reference>
<feature type="compositionally biased region" description="Pro residues" evidence="1">
    <location>
        <begin position="265"/>
        <end position="275"/>
    </location>
</feature>
<proteinExistence type="predicted"/>
<name>A0A1S9DXW5_ASPOZ</name>
<evidence type="ECO:0000256" key="1">
    <source>
        <dbReference type="SAM" id="MobiDB-lite"/>
    </source>
</evidence>
<dbReference type="VEuPathDB" id="FungiDB:AO090023000067"/>
<dbReference type="Gene3D" id="3.40.140.10">
    <property type="entry name" value="Cytidine Deaminase, domain 2"/>
    <property type="match status" value="1"/>
</dbReference>
<dbReference type="InterPro" id="IPR058535">
    <property type="entry name" value="MafB19-deam"/>
</dbReference>
<dbReference type="GO" id="GO:0046872">
    <property type="term" value="F:metal ion binding"/>
    <property type="evidence" value="ECO:0007669"/>
    <property type="project" value="UniProtKB-KW"/>
</dbReference>
<dbReference type="eggNOG" id="ENOG502S3CD">
    <property type="taxonomic scope" value="Eukaryota"/>
</dbReference>
<dbReference type="OrthoDB" id="408702at2759"/>
<dbReference type="GO" id="GO:0052717">
    <property type="term" value="F:tRNA-specific adenosine-34 deaminase activity"/>
    <property type="evidence" value="ECO:0007669"/>
    <property type="project" value="UniProtKB-EC"/>
</dbReference>
<dbReference type="PROSITE" id="PS51747">
    <property type="entry name" value="CYT_DCMP_DEAMINASES_2"/>
    <property type="match status" value="1"/>
</dbReference>
<sequence length="588" mass="64852">MVSESDINYLRRCVDLAREALEAGDSPFGSVLVDAAGKVIYEDRNRTVTEADVTWHPEFTIVKWAQKNLTPTERAAATVYTSGEHCPMCAAAHANAGLGRIVYASSTAQFVQWRMEMGIKPGPVAPLSINQVAPDLLVDGPALGLDEEVRGLHQRKQARSVSGHMHQRCAAGLPPKDSFSNARQGTAELKECHVRQTRAKFRSAAQALYLNLCPLMHQSGILRKTAMFLATRQLLLVGTAASFLLLLWYTQRIFVSRTVSLPAPTLTPTPTPVPTPAERVSTTPKPPVQSAGNSTLGFQSILALSTGPSWRTRGLLAAASLTGLDIQIPPQPPVNPNLVDAFEHMGPDNVQNPSHGASIAWLAHLDLIKHTIQANLDTVLIIEDDVDWDVSIRSQMVQIAESVRNLTHIDTLDQDMEPYGREWEVLWIGHCGEYWEEQFETVLYDDPTACPHSDYFGWAKQYIERLPDRQRAVYRSVNPVCSFAYALSREGSRKILEVLGGAQDEAFDVSMMHACKAGQLKCISVVPEVVHQYFPAQSFGVKSAVDVGNGQEPGPEEAEFEHVMGSTENILESARCRALWGQRCLRKQ</sequence>